<keyword evidence="6" id="KW-1185">Reference proteome</keyword>
<dbReference type="InterPro" id="IPR029071">
    <property type="entry name" value="Ubiquitin-like_domsf"/>
</dbReference>
<reference evidence="5" key="2">
    <citation type="submission" date="2025-09" db="UniProtKB">
        <authorList>
            <consortium name="Ensembl"/>
        </authorList>
    </citation>
    <scope>IDENTIFICATION</scope>
</reference>
<dbReference type="PRINTS" id="PR00348">
    <property type="entry name" value="UBIQUITIN"/>
</dbReference>
<protein>
    <submittedName>
        <fullName evidence="5">Ubiquitin like 4A</fullName>
    </submittedName>
</protein>
<organism evidence="5 6">
    <name type="scientific">Chelydra serpentina</name>
    <name type="common">Snapping turtle</name>
    <name type="synonym">Testudo serpentina</name>
    <dbReference type="NCBI Taxonomy" id="8475"/>
    <lineage>
        <taxon>Eukaryota</taxon>
        <taxon>Metazoa</taxon>
        <taxon>Chordata</taxon>
        <taxon>Craniata</taxon>
        <taxon>Vertebrata</taxon>
        <taxon>Euteleostomi</taxon>
        <taxon>Archelosauria</taxon>
        <taxon>Testudinata</taxon>
        <taxon>Testudines</taxon>
        <taxon>Cryptodira</taxon>
        <taxon>Durocryptodira</taxon>
        <taxon>Americhelydia</taxon>
        <taxon>Chelydroidea</taxon>
        <taxon>Chelydridae</taxon>
        <taxon>Chelydra</taxon>
    </lineage>
</organism>
<proteinExistence type="predicted"/>
<name>A0A8C3SEG2_CHESE</name>
<comment type="subcellular location">
    <subcellularLocation>
        <location evidence="1">Cytoplasm</location>
        <location evidence="1">Cytosol</location>
    </subcellularLocation>
</comment>
<dbReference type="GO" id="GO:0051087">
    <property type="term" value="F:protein-folding chaperone binding"/>
    <property type="evidence" value="ECO:0007669"/>
    <property type="project" value="TreeGrafter"/>
</dbReference>
<dbReference type="PROSITE" id="PS00299">
    <property type="entry name" value="UBIQUITIN_1"/>
    <property type="match status" value="1"/>
</dbReference>
<evidence type="ECO:0000259" key="4">
    <source>
        <dbReference type="PROSITE" id="PS50053"/>
    </source>
</evidence>
<dbReference type="PANTHER" id="PTHR46555:SF1">
    <property type="entry name" value="UBIQUITIN-LIKE PROTEIN 4A"/>
    <property type="match status" value="1"/>
</dbReference>
<evidence type="ECO:0000256" key="2">
    <source>
        <dbReference type="ARBA" id="ARBA00022490"/>
    </source>
</evidence>
<dbReference type="GO" id="GO:0071816">
    <property type="term" value="P:tail-anchored membrane protein insertion into ER membrane"/>
    <property type="evidence" value="ECO:0007669"/>
    <property type="project" value="TreeGrafter"/>
</dbReference>
<dbReference type="SUPFAM" id="SSF54236">
    <property type="entry name" value="Ubiquitin-like"/>
    <property type="match status" value="1"/>
</dbReference>
<dbReference type="InterPro" id="IPR041421">
    <property type="entry name" value="Ubl4_C_TUGS"/>
</dbReference>
<dbReference type="InterPro" id="IPR000626">
    <property type="entry name" value="Ubiquitin-like_dom"/>
</dbReference>
<sequence>LPTPASPHPFPQVSPDEHVSTLKRLVSEKLNVPVSQQRLLFKGKALADEHRLSDYSIGPESKLNLVIKPLEKASPEEPGHRGPPPPFPTIWHPLGQVLARHFSTADAEKVLEQLQKVRPGALAWRELQTGGIPGWVIASLKPAWHQDAAPLGWGWLSGDPAMRVGQRATGIPAPPLPLHPGDRRAKPASPSRITSGAFAC</sequence>
<dbReference type="InterPro" id="IPR019956">
    <property type="entry name" value="Ubiquitin_dom"/>
</dbReference>
<dbReference type="GO" id="GO:0006620">
    <property type="term" value="P:post-translational protein targeting to endoplasmic reticulum membrane"/>
    <property type="evidence" value="ECO:0007669"/>
    <property type="project" value="InterPro"/>
</dbReference>
<evidence type="ECO:0000313" key="5">
    <source>
        <dbReference type="Ensembl" id="ENSCSRP00000012652.1"/>
    </source>
</evidence>
<dbReference type="PROSITE" id="PS50053">
    <property type="entry name" value="UBIQUITIN_2"/>
    <property type="match status" value="1"/>
</dbReference>
<dbReference type="SMART" id="SM00213">
    <property type="entry name" value="UBQ"/>
    <property type="match status" value="1"/>
</dbReference>
<dbReference type="GO" id="GO:0071818">
    <property type="term" value="C:BAT3 complex"/>
    <property type="evidence" value="ECO:0007669"/>
    <property type="project" value="TreeGrafter"/>
</dbReference>
<dbReference type="InterPro" id="IPR047154">
    <property type="entry name" value="UBL4A-like"/>
</dbReference>
<dbReference type="AlphaFoldDB" id="A0A8C3SEG2"/>
<keyword evidence="2" id="KW-0963">Cytoplasm</keyword>
<feature type="region of interest" description="Disordered" evidence="3">
    <location>
        <begin position="173"/>
        <end position="195"/>
    </location>
</feature>
<evidence type="ECO:0000256" key="1">
    <source>
        <dbReference type="ARBA" id="ARBA00004514"/>
    </source>
</evidence>
<feature type="domain" description="Ubiquitin-like" evidence="4">
    <location>
        <begin position="12"/>
        <end position="68"/>
    </location>
</feature>
<dbReference type="Ensembl" id="ENSCSRT00000013158.1">
    <property type="protein sequence ID" value="ENSCSRP00000012652.1"/>
    <property type="gene ID" value="ENSCSRG00000009570.1"/>
</dbReference>
<dbReference type="Gene3D" id="3.10.20.90">
    <property type="entry name" value="Phosphatidylinositol 3-kinase Catalytic Subunit, Chain A, domain 1"/>
    <property type="match status" value="1"/>
</dbReference>
<dbReference type="Pfam" id="PF00240">
    <property type="entry name" value="ubiquitin"/>
    <property type="match status" value="1"/>
</dbReference>
<evidence type="ECO:0000313" key="6">
    <source>
        <dbReference type="Proteomes" id="UP000694403"/>
    </source>
</evidence>
<dbReference type="Pfam" id="PF17840">
    <property type="entry name" value="Tugs"/>
    <property type="match status" value="1"/>
</dbReference>
<accession>A0A8C3SEG2</accession>
<evidence type="ECO:0000256" key="3">
    <source>
        <dbReference type="SAM" id="MobiDB-lite"/>
    </source>
</evidence>
<dbReference type="PANTHER" id="PTHR46555">
    <property type="entry name" value="UBIQUITIN-LIKE PROTEIN 4A"/>
    <property type="match status" value="1"/>
</dbReference>
<dbReference type="Proteomes" id="UP000694403">
    <property type="component" value="Unplaced"/>
</dbReference>
<dbReference type="InterPro" id="IPR019954">
    <property type="entry name" value="Ubiquitin_CS"/>
</dbReference>
<reference evidence="5" key="1">
    <citation type="submission" date="2025-08" db="UniProtKB">
        <authorList>
            <consortium name="Ensembl"/>
        </authorList>
    </citation>
    <scope>IDENTIFICATION</scope>
</reference>